<feature type="transmembrane region" description="Helical" evidence="3">
    <location>
        <begin position="6"/>
        <end position="29"/>
    </location>
</feature>
<keyword evidence="2" id="KW-0560">Oxidoreductase</keyword>
<evidence type="ECO:0000256" key="3">
    <source>
        <dbReference type="SAM" id="Phobius"/>
    </source>
</evidence>
<proteinExistence type="inferred from homology"/>
<evidence type="ECO:0000256" key="2">
    <source>
        <dbReference type="ARBA" id="ARBA00023002"/>
    </source>
</evidence>
<dbReference type="InterPro" id="IPR002347">
    <property type="entry name" value="SDR_fam"/>
</dbReference>
<dbReference type="CDD" id="cd05356">
    <property type="entry name" value="17beta-HSD1_like_SDR_c"/>
    <property type="match status" value="1"/>
</dbReference>
<sequence>MIGTILTVVGTVFVAIKLYQLACWIRFYFMLPPPEQLRRKYEQPGKRPYALVTGATGGIGFGFAHTLALRGFGVILASRSQSKLEDAAKQIQDDVKAKGKGPAEIITVVCDFATPVEQWLPGLEKACEGVDLCLLVNNVGVNNPFPQYFTDHTDKVVDDIINVNIRANTFITKALLPQMLKRNNGGAVLSFGSMFGPMGAPMLAPYSASKAYAYSFSLSLYEEYRAKGIDFLAVNPGYVMSNMSKLKKETWLITSPMTCADTVLRQLSFPHQAGYTWTATHWSHHLQYWAATRLVPERLRLQQIQKIHVKINKAAMRKKAREEAAAAKTQ</sequence>
<gene>
    <name evidence="4" type="ORF">FOL47_002940</name>
</gene>
<evidence type="ECO:0008006" key="6">
    <source>
        <dbReference type="Google" id="ProtNLM"/>
    </source>
</evidence>
<accession>A0A7J6MB50</accession>
<dbReference type="Proteomes" id="UP000591131">
    <property type="component" value="Unassembled WGS sequence"/>
</dbReference>
<dbReference type="PANTHER" id="PTHR43899:SF13">
    <property type="entry name" value="RH59310P"/>
    <property type="match status" value="1"/>
</dbReference>
<dbReference type="EMBL" id="JAAPAO010000187">
    <property type="protein sequence ID" value="KAF4668606.1"/>
    <property type="molecule type" value="Genomic_DNA"/>
</dbReference>
<dbReference type="Pfam" id="PF00106">
    <property type="entry name" value="adh_short"/>
    <property type="match status" value="1"/>
</dbReference>
<dbReference type="PANTHER" id="PTHR43899">
    <property type="entry name" value="RH59310P"/>
    <property type="match status" value="1"/>
</dbReference>
<dbReference type="Gene3D" id="3.40.50.720">
    <property type="entry name" value="NAD(P)-binding Rossmann-like Domain"/>
    <property type="match status" value="1"/>
</dbReference>
<dbReference type="GO" id="GO:0016491">
    <property type="term" value="F:oxidoreductase activity"/>
    <property type="evidence" value="ECO:0007669"/>
    <property type="project" value="UniProtKB-KW"/>
</dbReference>
<keyword evidence="3" id="KW-1133">Transmembrane helix</keyword>
<dbReference type="PIRSF" id="PIRSF000126">
    <property type="entry name" value="11-beta-HSD1"/>
    <property type="match status" value="1"/>
</dbReference>
<comment type="similarity">
    <text evidence="1">Belongs to the short-chain dehydrogenases/reductases (SDR) family.</text>
</comment>
<dbReference type="InterPro" id="IPR036291">
    <property type="entry name" value="NAD(P)-bd_dom_sf"/>
</dbReference>
<evidence type="ECO:0000256" key="1">
    <source>
        <dbReference type="ARBA" id="ARBA00006484"/>
    </source>
</evidence>
<keyword evidence="3" id="KW-0812">Transmembrane</keyword>
<dbReference type="InterPro" id="IPR051019">
    <property type="entry name" value="VLCFA-Steroid_DH"/>
</dbReference>
<protein>
    <recommendedName>
        <fullName evidence="6">Very-long-chain 3-oxoacyl-CoA reductase</fullName>
    </recommendedName>
</protein>
<organism evidence="4 5">
    <name type="scientific">Perkinsus chesapeaki</name>
    <name type="common">Clam parasite</name>
    <name type="synonym">Perkinsus andrewsi</name>
    <dbReference type="NCBI Taxonomy" id="330153"/>
    <lineage>
        <taxon>Eukaryota</taxon>
        <taxon>Sar</taxon>
        <taxon>Alveolata</taxon>
        <taxon>Perkinsozoa</taxon>
        <taxon>Perkinsea</taxon>
        <taxon>Perkinsida</taxon>
        <taxon>Perkinsidae</taxon>
        <taxon>Perkinsus</taxon>
    </lineage>
</organism>
<evidence type="ECO:0000313" key="4">
    <source>
        <dbReference type="EMBL" id="KAF4668606.1"/>
    </source>
</evidence>
<reference evidence="4 5" key="1">
    <citation type="submission" date="2020-04" db="EMBL/GenBank/DDBJ databases">
        <title>Perkinsus chesapeaki whole genome sequence.</title>
        <authorList>
            <person name="Bogema D.R."/>
        </authorList>
    </citation>
    <scope>NUCLEOTIDE SEQUENCE [LARGE SCALE GENOMIC DNA]</scope>
    <source>
        <strain evidence="4">ATCC PRA-425</strain>
    </source>
</reference>
<keyword evidence="3" id="KW-0472">Membrane</keyword>
<feature type="transmembrane region" description="Helical" evidence="3">
    <location>
        <begin position="49"/>
        <end position="72"/>
    </location>
</feature>
<name>A0A7J6MB50_PERCH</name>
<dbReference type="SUPFAM" id="SSF51735">
    <property type="entry name" value="NAD(P)-binding Rossmann-fold domains"/>
    <property type="match status" value="1"/>
</dbReference>
<dbReference type="OrthoDB" id="1393670at2759"/>
<comment type="caution">
    <text evidence="4">The sequence shown here is derived from an EMBL/GenBank/DDBJ whole genome shotgun (WGS) entry which is preliminary data.</text>
</comment>
<dbReference type="PRINTS" id="PR00081">
    <property type="entry name" value="GDHRDH"/>
</dbReference>
<evidence type="ECO:0000313" key="5">
    <source>
        <dbReference type="Proteomes" id="UP000591131"/>
    </source>
</evidence>
<keyword evidence="5" id="KW-1185">Reference proteome</keyword>
<dbReference type="AlphaFoldDB" id="A0A7J6MB50"/>